<feature type="chain" id="PRO_5036870143" evidence="1">
    <location>
        <begin position="28"/>
        <end position="690"/>
    </location>
</feature>
<dbReference type="PANTHER" id="PTHR35803">
    <property type="entry name" value="GLUCAN 1,4-ALPHA-GLUCOSIDASE SUSB-RELATED"/>
    <property type="match status" value="1"/>
</dbReference>
<dbReference type="InterPro" id="IPR029486">
    <property type="entry name" value="GH97_N"/>
</dbReference>
<organism evidence="5 6">
    <name type="scientific">Brevundimonas goettingensis</name>
    <dbReference type="NCBI Taxonomy" id="2774190"/>
    <lineage>
        <taxon>Bacteria</taxon>
        <taxon>Pseudomonadati</taxon>
        <taxon>Pseudomonadota</taxon>
        <taxon>Alphaproteobacteria</taxon>
        <taxon>Caulobacterales</taxon>
        <taxon>Caulobacteraceae</taxon>
        <taxon>Brevundimonas</taxon>
    </lineage>
</organism>
<dbReference type="Pfam" id="PF10566">
    <property type="entry name" value="Glyco_hydro_97"/>
    <property type="match status" value="1"/>
</dbReference>
<keyword evidence="5" id="KW-0378">Hydrolase</keyword>
<dbReference type="Gene3D" id="2.70.98.10">
    <property type="match status" value="1"/>
</dbReference>
<dbReference type="InterPro" id="IPR006311">
    <property type="entry name" value="TAT_signal"/>
</dbReference>
<dbReference type="EMBL" id="CP062222">
    <property type="protein sequence ID" value="QTC92267.1"/>
    <property type="molecule type" value="Genomic_DNA"/>
</dbReference>
<proteinExistence type="predicted"/>
<protein>
    <submittedName>
        <fullName evidence="5">Glycoside hydrolase family 97 protein</fullName>
    </submittedName>
</protein>
<dbReference type="InterPro" id="IPR013785">
    <property type="entry name" value="Aldolase_TIM"/>
</dbReference>
<feature type="signal peptide" evidence="1">
    <location>
        <begin position="1"/>
        <end position="27"/>
    </location>
</feature>
<reference evidence="5" key="1">
    <citation type="submission" date="2020-09" db="EMBL/GenBank/DDBJ databases">
        <title>Brevundimonas sp. LVF2 isolated from a puddle in Goettingen, Germany.</title>
        <authorList>
            <person name="Friedrich I."/>
            <person name="Klassen A."/>
            <person name="Hannes N."/>
            <person name="Schneider D."/>
            <person name="Hertel R."/>
            <person name="Daniel R."/>
        </authorList>
    </citation>
    <scope>NUCLEOTIDE SEQUENCE</scope>
    <source>
        <strain evidence="5">LVF2</strain>
    </source>
</reference>
<name>A0A975C3M1_9CAUL</name>
<dbReference type="InterPro" id="IPR019563">
    <property type="entry name" value="GH97_catalytic"/>
</dbReference>
<dbReference type="AlphaFoldDB" id="A0A975C3M1"/>
<feature type="domain" description="Glycosyl-hydrolase 97 catalytic" evidence="2">
    <location>
        <begin position="302"/>
        <end position="489"/>
    </location>
</feature>
<dbReference type="SUPFAM" id="SSF51445">
    <property type="entry name" value="(Trans)glycosidases"/>
    <property type="match status" value="1"/>
</dbReference>
<feature type="domain" description="Glycosyl-hydrolase 97 N-terminal" evidence="3">
    <location>
        <begin position="37"/>
        <end position="284"/>
    </location>
</feature>
<dbReference type="PROSITE" id="PS51318">
    <property type="entry name" value="TAT"/>
    <property type="match status" value="1"/>
</dbReference>
<evidence type="ECO:0000259" key="3">
    <source>
        <dbReference type="Pfam" id="PF14508"/>
    </source>
</evidence>
<keyword evidence="6" id="KW-1185">Reference proteome</keyword>
<keyword evidence="1" id="KW-0732">Signal</keyword>
<dbReference type="InterPro" id="IPR014718">
    <property type="entry name" value="GH-type_carb-bd"/>
</dbReference>
<dbReference type="Pfam" id="PF14509">
    <property type="entry name" value="GH97_C"/>
    <property type="match status" value="1"/>
</dbReference>
<evidence type="ECO:0000313" key="6">
    <source>
        <dbReference type="Proteomes" id="UP000663918"/>
    </source>
</evidence>
<sequence>MMQRRSFLALSAAAAGVTALTSRPARAQTAPNVARASSPGGLLTVEVTTDNDGRPMYSVIRQGRPVVTASKLGFLLTDAPAIERGLKLTAAQPVTFDETWEQPWGERRFIRNHYNEFRASFTETGALARRVDVVFRLYDDGLGFRYEVPEQAGLKTVRIGSELTEFNLAENGTAWWIPAWEWNREEYLYDRTAIDEVGSCQTPITVKGQSGLHVSIHEAACVDYAGMNLRRSEGTKFRSALTPGLTNAAVVREAPFNTPWRTLQISDTAAGLVDSSLILNLNEPNKLGDISWFKPMKYVGVWWEMHLELKSWNAGPKHGATTENTIKHIDFAAKHGLGGVLVEGWNKGWDGQWFANGSDFSFTEAYPDFDIEAVCAHARSKGVQLIGHHETGGNAFHYEQQLEPAMALYERLGVHSVKTGYVADAQGARVAAPDGSMVMAWHESQAMAQHHLRVVETGARHKVAVNAHEPFKDTGLRRTYPNMISREGARGMEYAAWGNPGNPPEHEPNLVFTRLLAGPMDYTPGIFGMETRSPGGVQTTWAKQLALYVVIYSPVVMAADLLVNYEANPGPFQFIKDVPCDWHETRVLNGEVGDFVTIARKDRNSDVWALGAITDENPRVLTAALDFLDDGRRYRAEIYRDGPNADYKGKREDIIIEQREVTSADTLTLALAPGGGQAIRFVPLGRGRRS</sequence>
<feature type="domain" description="Glycosyl-hydrolase 97 C-terminal oligomerisation" evidence="4">
    <location>
        <begin position="581"/>
        <end position="681"/>
    </location>
</feature>
<gene>
    <name evidence="5" type="ORF">IFJ75_05055</name>
</gene>
<dbReference type="InterPro" id="IPR029483">
    <property type="entry name" value="GH97_C"/>
</dbReference>
<dbReference type="Proteomes" id="UP000663918">
    <property type="component" value="Chromosome"/>
</dbReference>
<dbReference type="Pfam" id="PF14508">
    <property type="entry name" value="GH97_N"/>
    <property type="match status" value="1"/>
</dbReference>
<dbReference type="Gene3D" id="3.20.20.70">
    <property type="entry name" value="Aldolase class I"/>
    <property type="match status" value="1"/>
</dbReference>
<dbReference type="GO" id="GO:0030246">
    <property type="term" value="F:carbohydrate binding"/>
    <property type="evidence" value="ECO:0007669"/>
    <property type="project" value="InterPro"/>
</dbReference>
<dbReference type="InterPro" id="IPR017853">
    <property type="entry name" value="GH"/>
</dbReference>
<evidence type="ECO:0000313" key="5">
    <source>
        <dbReference type="EMBL" id="QTC92267.1"/>
    </source>
</evidence>
<dbReference type="InterPro" id="IPR052720">
    <property type="entry name" value="Glycosyl_hydrolase_97"/>
</dbReference>
<evidence type="ECO:0000259" key="2">
    <source>
        <dbReference type="Pfam" id="PF10566"/>
    </source>
</evidence>
<accession>A0A975C3M1</accession>
<evidence type="ECO:0000256" key="1">
    <source>
        <dbReference type="SAM" id="SignalP"/>
    </source>
</evidence>
<dbReference type="PANTHER" id="PTHR35803:SF1">
    <property type="entry name" value="GLUCAN 1,4-ALPHA-GLUCOSIDASE SUSB"/>
    <property type="match status" value="1"/>
</dbReference>
<dbReference type="KEGG" id="bgoe:IFJ75_05055"/>
<dbReference type="RefSeq" id="WP_207931547.1">
    <property type="nucleotide sequence ID" value="NZ_CP062222.1"/>
</dbReference>
<evidence type="ECO:0000259" key="4">
    <source>
        <dbReference type="Pfam" id="PF14509"/>
    </source>
</evidence>
<dbReference type="GO" id="GO:0016787">
    <property type="term" value="F:hydrolase activity"/>
    <property type="evidence" value="ECO:0007669"/>
    <property type="project" value="UniProtKB-KW"/>
</dbReference>